<evidence type="ECO:0000313" key="1">
    <source>
        <dbReference type="EMBL" id="GBM24253.1"/>
    </source>
</evidence>
<organism evidence="1 2">
    <name type="scientific">Araneus ventricosus</name>
    <name type="common">Orbweaver spider</name>
    <name type="synonym">Epeira ventricosa</name>
    <dbReference type="NCBI Taxonomy" id="182803"/>
    <lineage>
        <taxon>Eukaryota</taxon>
        <taxon>Metazoa</taxon>
        <taxon>Ecdysozoa</taxon>
        <taxon>Arthropoda</taxon>
        <taxon>Chelicerata</taxon>
        <taxon>Arachnida</taxon>
        <taxon>Araneae</taxon>
        <taxon>Araneomorphae</taxon>
        <taxon>Entelegynae</taxon>
        <taxon>Araneoidea</taxon>
        <taxon>Araneidae</taxon>
        <taxon>Araneus</taxon>
    </lineage>
</organism>
<proteinExistence type="predicted"/>
<name>A0A4Y2E531_ARAVE</name>
<gene>
    <name evidence="1" type="ORF">AVEN_22583_1</name>
</gene>
<dbReference type="AlphaFoldDB" id="A0A4Y2E531"/>
<dbReference type="EMBL" id="BGPR01000514">
    <property type="protein sequence ID" value="GBM24253.1"/>
    <property type="molecule type" value="Genomic_DNA"/>
</dbReference>
<accession>A0A4Y2E531</accession>
<evidence type="ECO:0000313" key="2">
    <source>
        <dbReference type="Proteomes" id="UP000499080"/>
    </source>
</evidence>
<sequence>MAGASWHCFGFGRGVSRTRDSTQFYDRCLLAVFRLGRGGSRARDSAQFYGRFAVYTSLMYVKSVEGETSSYWCGAKIWRGGAGLVVPFVI</sequence>
<comment type="caution">
    <text evidence="1">The sequence shown here is derived from an EMBL/GenBank/DDBJ whole genome shotgun (WGS) entry which is preliminary data.</text>
</comment>
<keyword evidence="2" id="KW-1185">Reference proteome</keyword>
<protein>
    <submittedName>
        <fullName evidence="1">Uncharacterized protein</fullName>
    </submittedName>
</protein>
<dbReference type="Proteomes" id="UP000499080">
    <property type="component" value="Unassembled WGS sequence"/>
</dbReference>
<reference evidence="1 2" key="1">
    <citation type="journal article" date="2019" name="Sci. Rep.">
        <title>Orb-weaving spider Araneus ventricosus genome elucidates the spidroin gene catalogue.</title>
        <authorList>
            <person name="Kono N."/>
            <person name="Nakamura H."/>
            <person name="Ohtoshi R."/>
            <person name="Moran D.A.P."/>
            <person name="Shinohara A."/>
            <person name="Yoshida Y."/>
            <person name="Fujiwara M."/>
            <person name="Mori M."/>
            <person name="Tomita M."/>
            <person name="Arakawa K."/>
        </authorList>
    </citation>
    <scope>NUCLEOTIDE SEQUENCE [LARGE SCALE GENOMIC DNA]</scope>
</reference>